<evidence type="ECO:0000313" key="5">
    <source>
        <dbReference type="Proteomes" id="UP000434276"/>
    </source>
</evidence>
<dbReference type="SMR" id="A0A654G1N5"/>
<evidence type="ECO:0000313" key="4">
    <source>
        <dbReference type="Proteomes" id="UP000426265"/>
    </source>
</evidence>
<dbReference type="Proteomes" id="UP000434276">
    <property type="component" value="Unassembled WGS sequence"/>
</dbReference>
<dbReference type="EMBL" id="CACRSJ010000110">
    <property type="protein sequence ID" value="VYS66824.1"/>
    <property type="molecule type" value="Genomic_DNA"/>
</dbReference>
<dbReference type="Proteomes" id="UP000426265">
    <property type="component" value="Unassembled WGS sequence"/>
</dbReference>
<dbReference type="ExpressionAtlas" id="A0A654G1N5">
    <property type="expression patterns" value="baseline and differential"/>
</dbReference>
<evidence type="ECO:0000313" key="3">
    <source>
        <dbReference type="EMBL" id="VYS66824.1"/>
    </source>
</evidence>
<dbReference type="Araport" id="AT5G14560"/>
<evidence type="ECO:0000313" key="1">
    <source>
        <dbReference type="Araport" id="AT5G14560"/>
    </source>
</evidence>
<protein>
    <submittedName>
        <fullName evidence="3">Uncharacterized protein</fullName>
    </submittedName>
</protein>
<reference evidence="3 4" key="1">
    <citation type="submission" date="2019-11" db="EMBL/GenBank/DDBJ databases">
        <authorList>
            <person name="Jiao W.-B."/>
            <person name="Schneeberger K."/>
        </authorList>
    </citation>
    <scope>NUCLEOTIDE SEQUENCE [LARGE SCALE GENOMIC DNA]</scope>
    <source>
        <strain evidence="4">cv. An-1</strain>
        <strain evidence="5">cv. C24</strain>
    </source>
</reference>
<dbReference type="OrthoDB" id="10272551at2759"/>
<organism evidence="3 4">
    <name type="scientific">Arabidopsis thaliana</name>
    <name type="common">Mouse-ear cress</name>
    <dbReference type="NCBI Taxonomy" id="3702"/>
    <lineage>
        <taxon>Eukaryota</taxon>
        <taxon>Viridiplantae</taxon>
        <taxon>Streptophyta</taxon>
        <taxon>Embryophyta</taxon>
        <taxon>Tracheophyta</taxon>
        <taxon>Spermatophyta</taxon>
        <taxon>Magnoliopsida</taxon>
        <taxon>eudicotyledons</taxon>
        <taxon>Gunneridae</taxon>
        <taxon>Pentapetalae</taxon>
        <taxon>rosids</taxon>
        <taxon>malvids</taxon>
        <taxon>Brassicales</taxon>
        <taxon>Brassicaceae</taxon>
        <taxon>Camelineae</taxon>
        <taxon>Arabidopsis</taxon>
    </lineage>
</organism>
<evidence type="ECO:0000313" key="2">
    <source>
        <dbReference type="EMBL" id="CAA0402589.1"/>
    </source>
</evidence>
<dbReference type="GeneID" id="831307"/>
<dbReference type="EMBL" id="CACSHJ010000096">
    <property type="protein sequence ID" value="CAA0402589.1"/>
    <property type="molecule type" value="Genomic_DNA"/>
</dbReference>
<sequence length="40" mass="4681">MASNARESNYRKGLVIGKTNHVEEDELSAFTEETWRVRKK</sequence>
<dbReference type="KEGG" id="ath:AT5G14560"/>
<proteinExistence type="predicted"/>
<gene>
    <name evidence="1" type="ordered locus">At5g14560</name>
    <name evidence="3" type="ORF">AN1_LOCUS22226</name>
    <name evidence="2" type="ORF">C24_LOCUS22116</name>
</gene>
<dbReference type="AlphaFoldDB" id="A0A654G1N5"/>
<accession>A0A654G1N5</accession>
<name>A0A654G1N5_ARATH</name>